<accession>V9ERZ2</accession>
<keyword evidence="2" id="KW-1185">Reference proteome</keyword>
<reference evidence="1 2" key="1">
    <citation type="submission" date="2013-11" db="EMBL/GenBank/DDBJ databases">
        <title>The Genome Sequence of Phytophthora parasitica P1569.</title>
        <authorList>
            <consortium name="The Broad Institute Genomics Platform"/>
            <person name="Russ C."/>
            <person name="Tyler B."/>
            <person name="Panabieres F."/>
            <person name="Shan W."/>
            <person name="Tripathy S."/>
            <person name="Grunwald N."/>
            <person name="Machado M."/>
            <person name="Johnson C.S."/>
            <person name="Arredondo F."/>
            <person name="Hong C."/>
            <person name="Coffey M."/>
            <person name="Young S.K."/>
            <person name="Zeng Q."/>
            <person name="Gargeya S."/>
            <person name="Fitzgerald M."/>
            <person name="Abouelleil A."/>
            <person name="Alvarado L."/>
            <person name="Chapman S.B."/>
            <person name="Gainer-Dewar J."/>
            <person name="Goldberg J."/>
            <person name="Griggs A."/>
            <person name="Gujja S."/>
            <person name="Hansen M."/>
            <person name="Howarth C."/>
            <person name="Imamovic A."/>
            <person name="Ireland A."/>
            <person name="Larimer J."/>
            <person name="McCowan C."/>
            <person name="Murphy C."/>
            <person name="Pearson M."/>
            <person name="Poon T.W."/>
            <person name="Priest M."/>
            <person name="Roberts A."/>
            <person name="Saif S."/>
            <person name="Shea T."/>
            <person name="Sykes S."/>
            <person name="Wortman J."/>
            <person name="Nusbaum C."/>
            <person name="Birren B."/>
        </authorList>
    </citation>
    <scope>NUCLEOTIDE SEQUENCE [LARGE SCALE GENOMIC DNA]</scope>
    <source>
        <strain evidence="1 2">P1569</strain>
    </source>
</reference>
<gene>
    <name evidence="1" type="ORF">F443_13153</name>
</gene>
<dbReference type="EMBL" id="ANIZ01002254">
    <property type="protein sequence ID" value="ETI41621.1"/>
    <property type="molecule type" value="Genomic_DNA"/>
</dbReference>
<dbReference type="OrthoDB" id="10331264at2759"/>
<name>V9ERZ2_PHYNI</name>
<dbReference type="AlphaFoldDB" id="V9ERZ2"/>
<evidence type="ECO:0008006" key="3">
    <source>
        <dbReference type="Google" id="ProtNLM"/>
    </source>
</evidence>
<dbReference type="Proteomes" id="UP000018721">
    <property type="component" value="Unassembled WGS sequence"/>
</dbReference>
<evidence type="ECO:0000313" key="2">
    <source>
        <dbReference type="Proteomes" id="UP000018721"/>
    </source>
</evidence>
<comment type="caution">
    <text evidence="1">The sequence shown here is derived from an EMBL/GenBank/DDBJ whole genome shotgun (WGS) entry which is preliminary data.</text>
</comment>
<protein>
    <recommendedName>
        <fullName evidence="3">Retrotransposon gag domain-containing protein</fullName>
    </recommendedName>
</protein>
<organism evidence="1 2">
    <name type="scientific">Phytophthora nicotianae P1569</name>
    <dbReference type="NCBI Taxonomy" id="1317065"/>
    <lineage>
        <taxon>Eukaryota</taxon>
        <taxon>Sar</taxon>
        <taxon>Stramenopiles</taxon>
        <taxon>Oomycota</taxon>
        <taxon>Peronosporomycetes</taxon>
        <taxon>Peronosporales</taxon>
        <taxon>Peronosporaceae</taxon>
        <taxon>Phytophthora</taxon>
    </lineage>
</organism>
<dbReference type="Gene3D" id="1.20.1480.30">
    <property type="entry name" value="Designed four-helix bundle protein"/>
    <property type="match status" value="1"/>
</dbReference>
<proteinExistence type="predicted"/>
<dbReference type="HOGENOM" id="CLU_1237160_0_0_1"/>
<sequence>METRSRAERRFAIEDGTRNPIDERVQRVEETLNDMGEHLGQVNQRLDHIFDGINSLVQTTAAAVADLQTQIGVVNQLQELVQQTANAVAQMERPTAAATPIHRPTPNGETDVDMTAPTTRKWRKMDTKPPTFDGDIDGQKLKSFVFQFESYFTFKGYNLEGDDSDLARELGQCVKKSAATWYETYMTRDDATSCSRGSDSFTAGHWHWGYLRFYSDLHMAIKRG</sequence>
<evidence type="ECO:0000313" key="1">
    <source>
        <dbReference type="EMBL" id="ETI41621.1"/>
    </source>
</evidence>